<feature type="region of interest" description="Disordered" evidence="1">
    <location>
        <begin position="282"/>
        <end position="381"/>
    </location>
</feature>
<name>A0A9W8N971_9PEZI</name>
<evidence type="ECO:0000313" key="3">
    <source>
        <dbReference type="Proteomes" id="UP001148614"/>
    </source>
</evidence>
<dbReference type="EMBL" id="JANPWZ010001624">
    <property type="protein sequence ID" value="KAJ3564366.1"/>
    <property type="molecule type" value="Genomic_DNA"/>
</dbReference>
<evidence type="ECO:0000313" key="2">
    <source>
        <dbReference type="EMBL" id="KAJ3564366.1"/>
    </source>
</evidence>
<feature type="region of interest" description="Disordered" evidence="1">
    <location>
        <begin position="1"/>
        <end position="52"/>
    </location>
</feature>
<dbReference type="Proteomes" id="UP001148614">
    <property type="component" value="Unassembled WGS sequence"/>
</dbReference>
<keyword evidence="3" id="KW-1185">Reference proteome</keyword>
<gene>
    <name evidence="2" type="ORF">NPX13_g7870</name>
</gene>
<organism evidence="2 3">
    <name type="scientific">Xylaria arbuscula</name>
    <dbReference type="NCBI Taxonomy" id="114810"/>
    <lineage>
        <taxon>Eukaryota</taxon>
        <taxon>Fungi</taxon>
        <taxon>Dikarya</taxon>
        <taxon>Ascomycota</taxon>
        <taxon>Pezizomycotina</taxon>
        <taxon>Sordariomycetes</taxon>
        <taxon>Xylariomycetidae</taxon>
        <taxon>Xylariales</taxon>
        <taxon>Xylariaceae</taxon>
        <taxon>Xylaria</taxon>
    </lineage>
</organism>
<feature type="compositionally biased region" description="Basic residues" evidence="1">
    <location>
        <begin position="316"/>
        <end position="330"/>
    </location>
</feature>
<evidence type="ECO:0000256" key="1">
    <source>
        <dbReference type="SAM" id="MobiDB-lite"/>
    </source>
</evidence>
<dbReference type="AlphaFoldDB" id="A0A9W8N971"/>
<sequence>MAQPVTPKKQASLATLAQQPTPPATQEPVATVSSHISEEQLPSPPRDDISDDLDFADTEATKVRGPLVTGRVSYCTETASPLPHTHYSPSIATGGTEDLEIEYSELGNIGSDTEQHLEQPTEQNIKDWLKSSKDRAQHKRRFDSLLHSFWPSNDEFNAARHQDYDPEEHGIWYDDYFKDQWEGGQCPFDNDDYNPLTDPSKSTEVWEPKIGEEGIEDERDLCMVLQARQNHRVLSEAHRQFRACGGYTMLVSSETMSTSNYEEAASIEDPASAVQLEFPLSTSNSSNSTNLSIEPAEVPCVPKAKQQRRLPMIDKKNKKRRKSKNTRKHRGINEDPNGAYKYESSDNEQPTYKKGRKNNVKTISKSEWKAQTRAAAQRQNR</sequence>
<dbReference type="VEuPathDB" id="FungiDB:F4678DRAFT_142949"/>
<proteinExistence type="predicted"/>
<comment type="caution">
    <text evidence="2">The sequence shown here is derived from an EMBL/GenBank/DDBJ whole genome shotgun (WGS) entry which is preliminary data.</text>
</comment>
<feature type="compositionally biased region" description="Low complexity" evidence="1">
    <location>
        <begin position="282"/>
        <end position="292"/>
    </location>
</feature>
<feature type="compositionally biased region" description="Low complexity" evidence="1">
    <location>
        <begin position="371"/>
        <end position="381"/>
    </location>
</feature>
<reference evidence="2" key="1">
    <citation type="submission" date="2022-07" db="EMBL/GenBank/DDBJ databases">
        <title>Genome Sequence of Xylaria arbuscula.</title>
        <authorList>
            <person name="Buettner E."/>
        </authorList>
    </citation>
    <scope>NUCLEOTIDE SEQUENCE</scope>
    <source>
        <strain evidence="2">VT107</strain>
    </source>
</reference>
<accession>A0A9W8N971</accession>
<protein>
    <submittedName>
        <fullName evidence="2">Uncharacterized protein</fullName>
    </submittedName>
</protein>